<organism evidence="2">
    <name type="scientific">Homalodisca liturata</name>
    <dbReference type="NCBI Taxonomy" id="320908"/>
    <lineage>
        <taxon>Eukaryota</taxon>
        <taxon>Metazoa</taxon>
        <taxon>Ecdysozoa</taxon>
        <taxon>Arthropoda</taxon>
        <taxon>Hexapoda</taxon>
        <taxon>Insecta</taxon>
        <taxon>Pterygota</taxon>
        <taxon>Neoptera</taxon>
        <taxon>Paraneoptera</taxon>
        <taxon>Hemiptera</taxon>
        <taxon>Auchenorrhyncha</taxon>
        <taxon>Membracoidea</taxon>
        <taxon>Cicadellidae</taxon>
        <taxon>Cicadellinae</taxon>
        <taxon>Proconiini</taxon>
        <taxon>Homalodisca</taxon>
    </lineage>
</organism>
<gene>
    <name evidence="2" type="ORF">g.1183</name>
</gene>
<accession>A0A1B6HIK3</accession>
<dbReference type="Pfam" id="PF05699">
    <property type="entry name" value="Dimer_Tnp_hAT"/>
    <property type="match status" value="1"/>
</dbReference>
<reference evidence="2" key="1">
    <citation type="submission" date="2015-11" db="EMBL/GenBank/DDBJ databases">
        <title>De novo transcriptome assembly of four potential Pierce s Disease insect vectors from Arizona vineyards.</title>
        <authorList>
            <person name="Tassone E.E."/>
        </authorList>
    </citation>
    <scope>NUCLEOTIDE SEQUENCE</scope>
</reference>
<evidence type="ECO:0000259" key="1">
    <source>
        <dbReference type="Pfam" id="PF05699"/>
    </source>
</evidence>
<evidence type="ECO:0000313" key="2">
    <source>
        <dbReference type="EMBL" id="JAS74546.1"/>
    </source>
</evidence>
<dbReference type="EMBL" id="GECU01033160">
    <property type="protein sequence ID" value="JAS74546.1"/>
    <property type="molecule type" value="Transcribed_RNA"/>
</dbReference>
<dbReference type="GO" id="GO:0046983">
    <property type="term" value="F:protein dimerization activity"/>
    <property type="evidence" value="ECO:0007669"/>
    <property type="project" value="InterPro"/>
</dbReference>
<sequence>SHEKLLNTGDDTLNPDIVSDLCGYYGCDTEKLCEEFDVFSQLYKGSYQNIDLSDVLSSKDDKYKNARLTNEEVEVETQDSSDETLDCTSTIAKQRYLDQWIKKGFIRPYRCLLNISGFPYLTSLYQIILALPATSCSAERAMSKLKIVKNRLRSSVGDTWLSGMLVLATEKDILQSIPNSEIIDKFGISSENRKKLLLYKGHQGLSSSS</sequence>
<dbReference type="PANTHER" id="PTHR45749:SF21">
    <property type="entry name" value="DUF4371 DOMAIN-CONTAINING PROTEIN"/>
    <property type="match status" value="1"/>
</dbReference>
<dbReference type="PANTHER" id="PTHR45749">
    <property type="match status" value="1"/>
</dbReference>
<feature type="domain" description="HAT C-terminal dimerisation" evidence="1">
    <location>
        <begin position="114"/>
        <end position="156"/>
    </location>
</feature>
<name>A0A1B6HIK3_9HEMI</name>
<dbReference type="AlphaFoldDB" id="A0A1B6HIK3"/>
<dbReference type="InterPro" id="IPR008906">
    <property type="entry name" value="HATC_C_dom"/>
</dbReference>
<feature type="non-terminal residue" evidence="2">
    <location>
        <position position="1"/>
    </location>
</feature>
<proteinExistence type="predicted"/>
<protein>
    <recommendedName>
        <fullName evidence="1">HAT C-terminal dimerisation domain-containing protein</fullName>
    </recommendedName>
</protein>